<feature type="transmembrane region" description="Helical" evidence="6">
    <location>
        <begin position="111"/>
        <end position="129"/>
    </location>
</feature>
<dbReference type="PROSITE" id="PS50262">
    <property type="entry name" value="G_PROTEIN_RECEP_F1_2"/>
    <property type="match status" value="1"/>
</dbReference>
<keyword evidence="4 6" id="KW-0472">Membrane</keyword>
<dbReference type="SMART" id="SM01381">
    <property type="entry name" value="7TM_GPCR_Srsx"/>
    <property type="match status" value="1"/>
</dbReference>
<evidence type="ECO:0000256" key="3">
    <source>
        <dbReference type="ARBA" id="ARBA00022989"/>
    </source>
</evidence>
<dbReference type="CDD" id="cd00637">
    <property type="entry name" value="7tm_classA_rhodopsin-like"/>
    <property type="match status" value="1"/>
</dbReference>
<dbReference type="RefSeq" id="XP_022081074.1">
    <property type="nucleotide sequence ID" value="XM_022225382.1"/>
</dbReference>
<dbReference type="KEGG" id="aplc:110974058"/>
<feature type="transmembrane region" description="Helical" evidence="6">
    <location>
        <begin position="295"/>
        <end position="317"/>
    </location>
</feature>
<dbReference type="PANTHER" id="PTHR45698">
    <property type="entry name" value="TRACE AMINE-ASSOCIATED RECEPTOR 19N-RELATED"/>
    <property type="match status" value="1"/>
</dbReference>
<gene>
    <name evidence="9" type="primary">LOC110974058</name>
</gene>
<feature type="transmembrane region" description="Helical" evidence="6">
    <location>
        <begin position="150"/>
        <end position="172"/>
    </location>
</feature>
<dbReference type="PRINTS" id="PR00237">
    <property type="entry name" value="GPCRRHODOPSN"/>
</dbReference>
<keyword evidence="5" id="KW-0297">G-protein coupled receptor</keyword>
<accession>A0A8B7XJU8</accession>
<dbReference type="Gene3D" id="1.20.1070.10">
    <property type="entry name" value="Rhodopsin 7-helix transmembrane proteins"/>
    <property type="match status" value="1"/>
</dbReference>
<keyword evidence="3 6" id="KW-1133">Transmembrane helix</keyword>
<proteinExistence type="inferred from homology"/>
<dbReference type="SUPFAM" id="SSF81321">
    <property type="entry name" value="Family A G protein-coupled receptor-like"/>
    <property type="match status" value="1"/>
</dbReference>
<dbReference type="PANTHER" id="PTHR45698:SF1">
    <property type="entry name" value="TRACE AMINE-ASSOCIATED RECEPTOR 13C-LIKE"/>
    <property type="match status" value="1"/>
</dbReference>
<organism evidence="8 9">
    <name type="scientific">Acanthaster planci</name>
    <name type="common">Crown-of-thorns starfish</name>
    <dbReference type="NCBI Taxonomy" id="133434"/>
    <lineage>
        <taxon>Eukaryota</taxon>
        <taxon>Metazoa</taxon>
        <taxon>Echinodermata</taxon>
        <taxon>Eleutherozoa</taxon>
        <taxon>Asterozoa</taxon>
        <taxon>Asteroidea</taxon>
        <taxon>Valvatacea</taxon>
        <taxon>Valvatida</taxon>
        <taxon>Acanthasteridae</taxon>
        <taxon>Acanthaster</taxon>
    </lineage>
</organism>
<feature type="transmembrane region" description="Helical" evidence="6">
    <location>
        <begin position="192"/>
        <end position="212"/>
    </location>
</feature>
<dbReference type="InterPro" id="IPR017452">
    <property type="entry name" value="GPCR_Rhodpsn_7TM"/>
</dbReference>
<keyword evidence="5" id="KW-0807">Transducer</keyword>
<evidence type="ECO:0000256" key="4">
    <source>
        <dbReference type="ARBA" id="ARBA00023136"/>
    </source>
</evidence>
<evidence type="ECO:0000256" key="5">
    <source>
        <dbReference type="RuleBase" id="RU000688"/>
    </source>
</evidence>
<comment type="subcellular location">
    <subcellularLocation>
        <location evidence="1">Membrane</location>
    </subcellularLocation>
</comment>
<evidence type="ECO:0000259" key="7">
    <source>
        <dbReference type="PROSITE" id="PS50262"/>
    </source>
</evidence>
<keyword evidence="8" id="KW-1185">Reference proteome</keyword>
<dbReference type="GO" id="GO:0016020">
    <property type="term" value="C:membrane"/>
    <property type="evidence" value="ECO:0007669"/>
    <property type="project" value="UniProtKB-SubCell"/>
</dbReference>
<comment type="similarity">
    <text evidence="5">Belongs to the G-protein coupled receptor 1 family.</text>
</comment>
<dbReference type="Pfam" id="PF00001">
    <property type="entry name" value="7tm_1"/>
    <property type="match status" value="1"/>
</dbReference>
<dbReference type="InterPro" id="IPR000276">
    <property type="entry name" value="GPCR_Rhodpsn"/>
</dbReference>
<keyword evidence="2 5" id="KW-0812">Transmembrane</keyword>
<evidence type="ECO:0000256" key="6">
    <source>
        <dbReference type="SAM" id="Phobius"/>
    </source>
</evidence>
<evidence type="ECO:0000313" key="9">
    <source>
        <dbReference type="RefSeq" id="XP_022081074.1"/>
    </source>
</evidence>
<evidence type="ECO:0000256" key="2">
    <source>
        <dbReference type="ARBA" id="ARBA00022692"/>
    </source>
</evidence>
<feature type="transmembrane region" description="Helical" evidence="6">
    <location>
        <begin position="34"/>
        <end position="55"/>
    </location>
</feature>
<feature type="transmembrane region" description="Helical" evidence="6">
    <location>
        <begin position="67"/>
        <end position="91"/>
    </location>
</feature>
<keyword evidence="5" id="KW-0675">Receptor</keyword>
<protein>
    <submittedName>
        <fullName evidence="9">Histamine H2 receptor-like</fullName>
    </submittedName>
</protein>
<dbReference type="AlphaFoldDB" id="A0A8B7XJU8"/>
<dbReference type="GeneID" id="110974058"/>
<dbReference type="OrthoDB" id="5950491at2759"/>
<feature type="domain" description="G-protein coupled receptors family 1 profile" evidence="7">
    <location>
        <begin position="46"/>
        <end position="315"/>
    </location>
</feature>
<reference evidence="9" key="1">
    <citation type="submission" date="2025-08" db="UniProtKB">
        <authorList>
            <consortium name="RefSeq"/>
        </authorList>
    </citation>
    <scope>IDENTIFICATION</scope>
</reference>
<evidence type="ECO:0000313" key="8">
    <source>
        <dbReference type="Proteomes" id="UP000694845"/>
    </source>
</evidence>
<sequence>MTFLTTTTDGDVGDTELNAGWAVSEIENSMAVRAIYGIIAVLGIAGNFLVCLVLLRVPSLRSQTSNFLVHLALVDLVVCIWAVPFHLFPHAPDPSPGFWGDLKCRLYSSKFPLWTTAQVSICSLVTVNLERYIAIVHPIKYKNIYTPRNTAIMIGTCWAVGIITNSYTFYVYGNDEYGRCSFFGWPTKGFQVVLGLWNFTSYYLAPFAFMVLTQWKVIKTLKVQARTLKEKRERKVSTVRKSDNCKMWQVYAAQELEKTLLIVSVTYAICWAPNQFIFVVFNLSPDPSIVDFGSVYYHITVILAVANSCLNPIIYTMKNRPFRRGIRKVFSCRRLRPKTGSVDITPATGGSDNLRLGHGPGIIVLESTNDASQA</sequence>
<dbReference type="OMA" id="FMVLTQW"/>
<evidence type="ECO:0000256" key="1">
    <source>
        <dbReference type="ARBA" id="ARBA00004370"/>
    </source>
</evidence>
<feature type="transmembrane region" description="Helical" evidence="6">
    <location>
        <begin position="260"/>
        <end position="283"/>
    </location>
</feature>
<name>A0A8B7XJU8_ACAPL</name>
<dbReference type="PROSITE" id="PS00237">
    <property type="entry name" value="G_PROTEIN_RECEP_F1_1"/>
    <property type="match status" value="1"/>
</dbReference>
<dbReference type="Proteomes" id="UP000694845">
    <property type="component" value="Unplaced"/>
</dbReference>
<dbReference type="GO" id="GO:0004930">
    <property type="term" value="F:G protein-coupled receptor activity"/>
    <property type="evidence" value="ECO:0007669"/>
    <property type="project" value="UniProtKB-KW"/>
</dbReference>